<keyword evidence="8 16" id="KW-1133">Transmembrane helix</keyword>
<keyword evidence="5" id="KW-0997">Cell inner membrane</keyword>
<dbReference type="Pfam" id="PF07670">
    <property type="entry name" value="Gate"/>
    <property type="match status" value="2"/>
</dbReference>
<keyword evidence="12 16" id="KW-0472">Membrane</keyword>
<comment type="similarity">
    <text evidence="16">Belongs to the TRAFAC class TrmE-Era-EngA-EngB-Septin-like GTPase superfamily. FeoB GTPase (TC 9.A.8) family.</text>
</comment>
<evidence type="ECO:0000256" key="7">
    <source>
        <dbReference type="ARBA" id="ARBA00022741"/>
    </source>
</evidence>
<feature type="domain" description="FeoB-type G" evidence="17">
    <location>
        <begin position="3"/>
        <end position="168"/>
    </location>
</feature>
<feature type="transmembrane region" description="Helical" evidence="16">
    <location>
        <begin position="708"/>
        <end position="731"/>
    </location>
</feature>
<evidence type="ECO:0000256" key="16">
    <source>
        <dbReference type="RuleBase" id="RU362098"/>
    </source>
</evidence>
<dbReference type="GO" id="GO:0005886">
    <property type="term" value="C:plasma membrane"/>
    <property type="evidence" value="ECO:0007669"/>
    <property type="project" value="UniProtKB-SubCell"/>
</dbReference>
<keyword evidence="11 14" id="KW-0342">GTP-binding</keyword>
<feature type="transmembrane region" description="Helical" evidence="16">
    <location>
        <begin position="680"/>
        <end position="701"/>
    </location>
</feature>
<feature type="transmembrane region" description="Helical" evidence="16">
    <location>
        <begin position="429"/>
        <end position="453"/>
    </location>
</feature>
<feature type="binding site" evidence="15">
    <location>
        <position position="25"/>
    </location>
    <ligand>
        <name>Mg(2+)</name>
        <dbReference type="ChEBI" id="CHEBI:18420"/>
        <label>2</label>
    </ligand>
</feature>
<evidence type="ECO:0000256" key="8">
    <source>
        <dbReference type="ARBA" id="ARBA00022989"/>
    </source>
</evidence>
<evidence type="ECO:0000256" key="1">
    <source>
        <dbReference type="ARBA" id="ARBA00004429"/>
    </source>
</evidence>
<gene>
    <name evidence="19" type="ORF">BECKFM1743A_GA0114220_104641</name>
    <name evidence="20" type="ORF">BECKFM1743B_GA0114221_102963</name>
    <name evidence="18" type="ORF">BECKFM1743C_GA0114222_102185</name>
</gene>
<dbReference type="GO" id="GO:0015093">
    <property type="term" value="F:ferrous iron transmembrane transporter activity"/>
    <property type="evidence" value="ECO:0007669"/>
    <property type="project" value="UniProtKB-UniRule"/>
</dbReference>
<dbReference type="Gene3D" id="3.40.50.300">
    <property type="entry name" value="P-loop containing nucleotide triphosphate hydrolases"/>
    <property type="match status" value="1"/>
</dbReference>
<dbReference type="InterPro" id="IPR030389">
    <property type="entry name" value="G_FEOB_dom"/>
</dbReference>
<keyword evidence="4 16" id="KW-0410">Iron transport</keyword>
<dbReference type="FunFam" id="3.40.50.300:FF:000426">
    <property type="entry name" value="Ferrous iron transport protein B"/>
    <property type="match status" value="1"/>
</dbReference>
<dbReference type="InterPro" id="IPR006073">
    <property type="entry name" value="GTP-bd"/>
</dbReference>
<evidence type="ECO:0000256" key="3">
    <source>
        <dbReference type="ARBA" id="ARBA00022475"/>
    </source>
</evidence>
<keyword evidence="3" id="KW-1003">Cell membrane</keyword>
<dbReference type="InterPro" id="IPR027417">
    <property type="entry name" value="P-loop_NTPase"/>
</dbReference>
<dbReference type="SUPFAM" id="SSF52540">
    <property type="entry name" value="P-loop containing nucleoside triphosphate hydrolases"/>
    <property type="match status" value="1"/>
</dbReference>
<evidence type="ECO:0000256" key="10">
    <source>
        <dbReference type="ARBA" id="ARBA00023065"/>
    </source>
</evidence>
<name>A0A450TKJ2_9GAMM</name>
<feature type="transmembrane region" description="Helical" evidence="16">
    <location>
        <begin position="459"/>
        <end position="479"/>
    </location>
</feature>
<dbReference type="EMBL" id="CAADFA010000218">
    <property type="protein sequence ID" value="VFJ58188.1"/>
    <property type="molecule type" value="Genomic_DNA"/>
</dbReference>
<comment type="function">
    <text evidence="16">Probable transporter of a GTP-driven Fe(2+) uptake system.</text>
</comment>
<dbReference type="InterPro" id="IPR041069">
    <property type="entry name" value="FeoB_Cyto"/>
</dbReference>
<feature type="transmembrane region" description="Helical" evidence="16">
    <location>
        <begin position="399"/>
        <end position="417"/>
    </location>
</feature>
<dbReference type="Pfam" id="PF07664">
    <property type="entry name" value="FeoB_C"/>
    <property type="match status" value="1"/>
</dbReference>
<sequence length="778" mass="83057">MNNITIDVVGNPNCGKTTLFNALTGARQRVGNWPGVTVEKKTGAYAHKGVNVEVIDLPGVYSLSSVSSVSVDEHIARDHILSGKPDLVVNIIDASNLERNLYLTTQLLEMRVPMVVVLNMMDVARDRRLDIDLERLRERLGCPVIPLVASKGEGVEELRALIDEAARSKTVPSVTASYSGELEEALSTLTPLVEKALRANHTVSPRWVAVQLMEGDADARQMVEGAVDGIVARHIGHIEERMGEDLDTVVADGRYGFITGIVQGVVDRKGQASRTLTDRIDRVVLHRALGIPIFLAVMYLMFMFTINVGGAFIDFFDIFAGTLLVDGVGTFLEGIETPAWITALLAGGVGGGIQTVATFIPVIVFLYLFLSVLEDSGYMARAAFVMDRSMRGIGLPGKAFVPLIVGFGCNVPSAMAARTMENQRDRIITVMMAPFMSCGARLPVYVLFAAAFFPTGGQNLVFALYLIGIGIAVITGLVLKNTLLQGEAAPFVMELPPYHAPTLKGVLIRTWDRLKTFMLRAGKVIVAIVVVLSFLNSWGTDGSFGNEDSDRSVLAAIGKSLTPVVEPMGITEDNWPATVGIFTGIFAKEAVVGTLDALYGTMAAEEAGAGEEAPFDLWGGLGEAFTSIPANLADVVDTIADPLGIGVGDTSDTAAVAEDQEVMVGTIGTMAKLFDGRIGAFAYLLAVLLYLPCVAAVAAIWREVGTRWTLFAAAWTTGWGYGAAVLVYQAGTFAQHPLYSGVWIAIILTVFASSVVLMRQLGRRTAAGVAITSEAVAG</sequence>
<feature type="transmembrane region" description="Helical" evidence="16">
    <location>
        <begin position="344"/>
        <end position="370"/>
    </location>
</feature>
<evidence type="ECO:0000313" key="19">
    <source>
        <dbReference type="EMBL" id="VFJ68061.1"/>
    </source>
</evidence>
<feature type="binding site" evidence="15">
    <location>
        <position position="24"/>
    </location>
    <ligand>
        <name>Mg(2+)</name>
        <dbReference type="ChEBI" id="CHEBI:18420"/>
        <label>2</label>
    </ligand>
</feature>
<evidence type="ECO:0000259" key="17">
    <source>
        <dbReference type="PROSITE" id="PS51711"/>
    </source>
</evidence>
<keyword evidence="15" id="KW-0460">Magnesium</keyword>
<dbReference type="PANTHER" id="PTHR43185">
    <property type="entry name" value="FERROUS IRON TRANSPORT PROTEIN B"/>
    <property type="match status" value="1"/>
</dbReference>
<dbReference type="NCBIfam" id="NF007105">
    <property type="entry name" value="PRK09554.1"/>
    <property type="match status" value="1"/>
</dbReference>
<keyword evidence="9 16" id="KW-0408">Iron</keyword>
<keyword evidence="7 14" id="KW-0547">Nucleotide-binding</keyword>
<keyword evidence="6 16" id="KW-0812">Transmembrane</keyword>
<dbReference type="InterPro" id="IPR050860">
    <property type="entry name" value="FeoB_GTPase"/>
</dbReference>
<dbReference type="GO" id="GO:0046872">
    <property type="term" value="F:metal ion binding"/>
    <property type="evidence" value="ECO:0007669"/>
    <property type="project" value="UniProtKB-KW"/>
</dbReference>
<dbReference type="PRINTS" id="PR00326">
    <property type="entry name" value="GTP1OBG"/>
</dbReference>
<dbReference type="PANTHER" id="PTHR43185:SF1">
    <property type="entry name" value="FE(2+) TRANSPORTER FEOB"/>
    <property type="match status" value="1"/>
</dbReference>
<evidence type="ECO:0000256" key="9">
    <source>
        <dbReference type="ARBA" id="ARBA00023004"/>
    </source>
</evidence>
<dbReference type="EMBL" id="CAADFL010000296">
    <property type="protein sequence ID" value="VFK13858.1"/>
    <property type="molecule type" value="Genomic_DNA"/>
</dbReference>
<feature type="binding site" evidence="14">
    <location>
        <begin position="35"/>
        <end position="39"/>
    </location>
    <ligand>
        <name>GTP</name>
        <dbReference type="ChEBI" id="CHEBI:37565"/>
        <label>2</label>
    </ligand>
</feature>
<evidence type="ECO:0000313" key="18">
    <source>
        <dbReference type="EMBL" id="VFJ58188.1"/>
    </source>
</evidence>
<protein>
    <recommendedName>
        <fullName evidence="13 16">Ferrous iron transport protein B</fullName>
    </recommendedName>
</protein>
<feature type="binding site" evidence="14">
    <location>
        <begin position="10"/>
        <end position="17"/>
    </location>
    <ligand>
        <name>GTP</name>
        <dbReference type="ChEBI" id="CHEBI:37565"/>
        <label>1</label>
    </ligand>
</feature>
<evidence type="ECO:0000313" key="20">
    <source>
        <dbReference type="EMBL" id="VFK13858.1"/>
    </source>
</evidence>
<dbReference type="PROSITE" id="PS51711">
    <property type="entry name" value="G_FEOB"/>
    <property type="match status" value="1"/>
</dbReference>
<reference evidence="19" key="1">
    <citation type="submission" date="2019-02" db="EMBL/GenBank/DDBJ databases">
        <authorList>
            <person name="Gruber-Vodicka R. H."/>
            <person name="Seah K. B. B."/>
        </authorList>
    </citation>
    <scope>NUCLEOTIDE SEQUENCE</scope>
    <source>
        <strain evidence="19">BECK_BZ163</strain>
        <strain evidence="20">BECK_BZ164</strain>
        <strain evidence="18">BECK_BZ165</strain>
    </source>
</reference>
<dbReference type="Gene3D" id="1.10.287.1770">
    <property type="match status" value="1"/>
</dbReference>
<evidence type="ECO:0000256" key="11">
    <source>
        <dbReference type="ARBA" id="ARBA00023134"/>
    </source>
</evidence>
<evidence type="ECO:0000256" key="4">
    <source>
        <dbReference type="ARBA" id="ARBA00022496"/>
    </source>
</evidence>
<evidence type="ECO:0000256" key="14">
    <source>
        <dbReference type="PIRSR" id="PIRSR603373-1"/>
    </source>
</evidence>
<dbReference type="NCBIfam" id="TIGR00231">
    <property type="entry name" value="small_GTP"/>
    <property type="match status" value="1"/>
</dbReference>
<dbReference type="Pfam" id="PF02421">
    <property type="entry name" value="FeoB_N"/>
    <property type="match status" value="1"/>
</dbReference>
<feature type="transmembrane region" description="Helical" evidence="16">
    <location>
        <begin position="737"/>
        <end position="757"/>
    </location>
</feature>
<keyword evidence="2 16" id="KW-0813">Transport</keyword>
<accession>A0A450TKJ2</accession>
<dbReference type="InterPro" id="IPR011640">
    <property type="entry name" value="Fe2_transport_prot_B_C"/>
</dbReference>
<keyword evidence="10" id="KW-0406">Ion transport</keyword>
<feature type="binding site" evidence="15">
    <location>
        <position position="22"/>
    </location>
    <ligand>
        <name>Mg(2+)</name>
        <dbReference type="ChEBI" id="CHEBI:18420"/>
        <label>1</label>
    </ligand>
</feature>
<dbReference type="GO" id="GO:0005525">
    <property type="term" value="F:GTP binding"/>
    <property type="evidence" value="ECO:0007669"/>
    <property type="project" value="UniProtKB-KW"/>
</dbReference>
<dbReference type="NCBIfam" id="TIGR00437">
    <property type="entry name" value="feoB"/>
    <property type="match status" value="1"/>
</dbReference>
<comment type="subcellular location">
    <subcellularLocation>
        <location evidence="1 16">Cell inner membrane</location>
        <topology evidence="1 16">Multi-pass membrane protein</topology>
    </subcellularLocation>
</comment>
<dbReference type="AlphaFoldDB" id="A0A450TKJ2"/>
<evidence type="ECO:0000256" key="5">
    <source>
        <dbReference type="ARBA" id="ARBA00022519"/>
    </source>
</evidence>
<evidence type="ECO:0000256" key="13">
    <source>
        <dbReference type="NCBIfam" id="TIGR00437"/>
    </source>
</evidence>
<evidence type="ECO:0000256" key="12">
    <source>
        <dbReference type="ARBA" id="ARBA00023136"/>
    </source>
</evidence>
<dbReference type="InterPro" id="IPR003373">
    <property type="entry name" value="Fe2_transport_prot-B"/>
</dbReference>
<organism evidence="19">
    <name type="scientific">Candidatus Kentrum sp. FM</name>
    <dbReference type="NCBI Taxonomy" id="2126340"/>
    <lineage>
        <taxon>Bacteria</taxon>
        <taxon>Pseudomonadati</taxon>
        <taxon>Pseudomonadota</taxon>
        <taxon>Gammaproteobacteria</taxon>
        <taxon>Candidatus Kentrum</taxon>
    </lineage>
</organism>
<dbReference type="EMBL" id="CAADEZ010000464">
    <property type="protein sequence ID" value="VFJ68061.1"/>
    <property type="molecule type" value="Genomic_DNA"/>
</dbReference>
<dbReference type="InterPro" id="IPR005225">
    <property type="entry name" value="Small_GTP-bd"/>
</dbReference>
<proteinExistence type="inferred from homology"/>
<feature type="transmembrane region" description="Helical" evidence="16">
    <location>
        <begin position="284"/>
        <end position="306"/>
    </location>
</feature>
<feature type="binding site" evidence="15">
    <location>
        <position position="21"/>
    </location>
    <ligand>
        <name>Mg(2+)</name>
        <dbReference type="ChEBI" id="CHEBI:18420"/>
        <label>2</label>
    </ligand>
</feature>
<evidence type="ECO:0000256" key="6">
    <source>
        <dbReference type="ARBA" id="ARBA00022692"/>
    </source>
</evidence>
<keyword evidence="15" id="KW-0479">Metal-binding</keyword>
<dbReference type="Pfam" id="PF17910">
    <property type="entry name" value="FeoB_Cyto"/>
    <property type="match status" value="1"/>
</dbReference>
<evidence type="ECO:0000256" key="15">
    <source>
        <dbReference type="PIRSR" id="PIRSR603373-2"/>
    </source>
</evidence>
<dbReference type="InterPro" id="IPR011642">
    <property type="entry name" value="Gate_dom"/>
</dbReference>
<dbReference type="CDD" id="cd01879">
    <property type="entry name" value="FeoB"/>
    <property type="match status" value="1"/>
</dbReference>
<feature type="binding site" evidence="14">
    <location>
        <begin position="56"/>
        <end position="59"/>
    </location>
    <ligand>
        <name>GTP</name>
        <dbReference type="ChEBI" id="CHEBI:37565"/>
        <label>3</label>
    </ligand>
</feature>
<evidence type="ECO:0000256" key="2">
    <source>
        <dbReference type="ARBA" id="ARBA00022448"/>
    </source>
</evidence>
<feature type="binding site" evidence="14">
    <location>
        <begin position="119"/>
        <end position="122"/>
    </location>
    <ligand>
        <name>GTP</name>
        <dbReference type="ChEBI" id="CHEBI:37565"/>
        <label>1</label>
    </ligand>
</feature>